<proteinExistence type="predicted"/>
<name>A0AAN6ISN9_EXODE</name>
<evidence type="ECO:0000313" key="3">
    <source>
        <dbReference type="EMBL" id="KAJ8989924.1"/>
    </source>
</evidence>
<evidence type="ECO:0000256" key="2">
    <source>
        <dbReference type="SAM" id="MobiDB-lite"/>
    </source>
</evidence>
<accession>A0AAN6ISN9</accession>
<feature type="compositionally biased region" description="Basic residues" evidence="2">
    <location>
        <begin position="92"/>
        <end position="106"/>
    </location>
</feature>
<feature type="region of interest" description="Disordered" evidence="2">
    <location>
        <begin position="1"/>
        <end position="526"/>
    </location>
</feature>
<feature type="compositionally biased region" description="Basic residues" evidence="2">
    <location>
        <begin position="168"/>
        <end position="177"/>
    </location>
</feature>
<feature type="compositionally biased region" description="Basic and acidic residues" evidence="2">
    <location>
        <begin position="1"/>
        <end position="28"/>
    </location>
</feature>
<feature type="compositionally biased region" description="Polar residues" evidence="2">
    <location>
        <begin position="197"/>
        <end position="207"/>
    </location>
</feature>
<sequence length="621" mass="66673">MRDRSGADSWSGDRRDVRRDDRRDREDMDSYTPNTNYRGPRPRSRSPGFRRRSRTPPPPVNRGREDLFANRRSPVRRYSPRRPSPHNPPSGPRRRSRSAFGARRRSPGPSESKRYGDFSPDPSRRSPKRERRFSPDRERPRSPLRRDFAPQRDREYGRGGPGGESYRPRSRTPPRRGRPGDDWRRSPLSPPRGLNSGAASNTTSRRSSPPIHPDRMSLTGSLPSRSPAYPARGGRGDYDRADSASYRGRSPPPPTAPSGPADSYERSRARDVSGPRDDVRMNGDTTSQPIQPPSGPSSYRNMNGGSNTTYDRPPPSGPSRGGGFGHASPPTGPASSTMSMSAHNRGGGGAGTLNAPTRPRGAPAGPGSGRYDGPPSRDFTSPPMRGGRGGGLAYRGPAPYGPRGGGYGGGRSDFSSGGGGRGGGQAEYGRGGGFGRGGGTTGGPVGGGDMSSTSSSPPPPGGPSSQSYPFRGGGHGSSSTTYPRTQRFNSRDYSHASTGVSNNNTNGINSNNTGAGVGPGATTATNPIQHHLTTTEKIVPGGRLLPSGLPPDQEKRIKMLEAEAERMRVEIAEKQRIKREVLVEWEARERESERETLRSELAEAHLQQLMEADDGLGRAAF</sequence>
<protein>
    <submittedName>
        <fullName evidence="3">Uncharacterized protein</fullName>
    </submittedName>
</protein>
<dbReference type="Proteomes" id="UP001161757">
    <property type="component" value="Unassembled WGS sequence"/>
</dbReference>
<dbReference type="AlphaFoldDB" id="A0AAN6ISN9"/>
<feature type="compositionally biased region" description="Basic and acidic residues" evidence="2">
    <location>
        <begin position="132"/>
        <end position="157"/>
    </location>
</feature>
<feature type="compositionally biased region" description="Basic and acidic residues" evidence="2">
    <location>
        <begin position="263"/>
        <end position="281"/>
    </location>
</feature>
<dbReference type="EMBL" id="JAJGCB010000012">
    <property type="protein sequence ID" value="KAJ8989924.1"/>
    <property type="molecule type" value="Genomic_DNA"/>
</dbReference>
<feature type="compositionally biased region" description="Polar residues" evidence="2">
    <location>
        <begin position="477"/>
        <end position="488"/>
    </location>
</feature>
<feature type="compositionally biased region" description="Polar residues" evidence="2">
    <location>
        <begin position="299"/>
        <end position="310"/>
    </location>
</feature>
<keyword evidence="1" id="KW-0175">Coiled coil</keyword>
<feature type="compositionally biased region" description="Polar residues" evidence="2">
    <location>
        <begin position="333"/>
        <end position="342"/>
    </location>
</feature>
<comment type="caution">
    <text evidence="3">The sequence shown here is derived from an EMBL/GenBank/DDBJ whole genome shotgun (WGS) entry which is preliminary data.</text>
</comment>
<reference evidence="3" key="1">
    <citation type="submission" date="2023-01" db="EMBL/GenBank/DDBJ databases">
        <title>Exophiala dermititidis isolated from Cystic Fibrosis Patient.</title>
        <authorList>
            <person name="Kurbessoian T."/>
            <person name="Crocker A."/>
            <person name="Murante D."/>
            <person name="Hogan D.A."/>
            <person name="Stajich J.E."/>
        </authorList>
    </citation>
    <scope>NUCLEOTIDE SEQUENCE</scope>
    <source>
        <strain evidence="3">Ex8</strain>
    </source>
</reference>
<feature type="compositionally biased region" description="Basic residues" evidence="2">
    <location>
        <begin position="73"/>
        <end position="84"/>
    </location>
</feature>
<evidence type="ECO:0000313" key="4">
    <source>
        <dbReference type="Proteomes" id="UP001161757"/>
    </source>
</evidence>
<feature type="compositionally biased region" description="Gly residues" evidence="2">
    <location>
        <begin position="402"/>
        <end position="449"/>
    </location>
</feature>
<organism evidence="3 4">
    <name type="scientific">Exophiala dermatitidis</name>
    <name type="common">Black yeast-like fungus</name>
    <name type="synonym">Wangiella dermatitidis</name>
    <dbReference type="NCBI Taxonomy" id="5970"/>
    <lineage>
        <taxon>Eukaryota</taxon>
        <taxon>Fungi</taxon>
        <taxon>Dikarya</taxon>
        <taxon>Ascomycota</taxon>
        <taxon>Pezizomycotina</taxon>
        <taxon>Eurotiomycetes</taxon>
        <taxon>Chaetothyriomycetidae</taxon>
        <taxon>Chaetothyriales</taxon>
        <taxon>Herpotrichiellaceae</taxon>
        <taxon>Exophiala</taxon>
    </lineage>
</organism>
<evidence type="ECO:0000256" key="1">
    <source>
        <dbReference type="SAM" id="Coils"/>
    </source>
</evidence>
<feature type="compositionally biased region" description="Basic residues" evidence="2">
    <location>
        <begin position="40"/>
        <end position="54"/>
    </location>
</feature>
<gene>
    <name evidence="3" type="ORF">HRR80_006064</name>
</gene>
<feature type="coiled-coil region" evidence="1">
    <location>
        <begin position="557"/>
        <end position="607"/>
    </location>
</feature>
<feature type="compositionally biased region" description="Low complexity" evidence="2">
    <location>
        <begin position="497"/>
        <end position="526"/>
    </location>
</feature>